<evidence type="ECO:0000259" key="3">
    <source>
        <dbReference type="PROSITE" id="PS50977"/>
    </source>
</evidence>
<dbReference type="InterPro" id="IPR039532">
    <property type="entry name" value="TetR_C_Firmicutes"/>
</dbReference>
<evidence type="ECO:0000256" key="2">
    <source>
        <dbReference type="PROSITE-ProRule" id="PRU00335"/>
    </source>
</evidence>
<dbReference type="Pfam" id="PF14278">
    <property type="entry name" value="TetR_C_8"/>
    <property type="match status" value="1"/>
</dbReference>
<evidence type="ECO:0000256" key="1">
    <source>
        <dbReference type="ARBA" id="ARBA00023125"/>
    </source>
</evidence>
<dbReference type="InterPro" id="IPR009057">
    <property type="entry name" value="Homeodomain-like_sf"/>
</dbReference>
<dbReference type="PANTHER" id="PTHR43479">
    <property type="entry name" value="ACREF/ENVCD OPERON REPRESSOR-RELATED"/>
    <property type="match status" value="1"/>
</dbReference>
<organism evidence="4 5">
    <name type="scientific">Hyphococcus flavus</name>
    <dbReference type="NCBI Taxonomy" id="1866326"/>
    <lineage>
        <taxon>Bacteria</taxon>
        <taxon>Pseudomonadati</taxon>
        <taxon>Pseudomonadota</taxon>
        <taxon>Alphaproteobacteria</taxon>
        <taxon>Parvularculales</taxon>
        <taxon>Parvularculaceae</taxon>
        <taxon>Hyphococcus</taxon>
    </lineage>
</organism>
<dbReference type="SUPFAM" id="SSF46689">
    <property type="entry name" value="Homeodomain-like"/>
    <property type="match status" value="1"/>
</dbReference>
<evidence type="ECO:0000313" key="4">
    <source>
        <dbReference type="EMBL" id="WDI31977.1"/>
    </source>
</evidence>
<protein>
    <submittedName>
        <fullName evidence="4">TetR/AcrR family transcriptional regulator</fullName>
    </submittedName>
</protein>
<accession>A0AAF0CHJ2</accession>
<feature type="DNA-binding region" description="H-T-H motif" evidence="2">
    <location>
        <begin position="34"/>
        <end position="53"/>
    </location>
</feature>
<feature type="domain" description="HTH tetR-type" evidence="3">
    <location>
        <begin position="11"/>
        <end position="71"/>
    </location>
</feature>
<dbReference type="KEGG" id="hfl:PUV54_02080"/>
<dbReference type="Gene3D" id="1.10.357.10">
    <property type="entry name" value="Tetracycline Repressor, domain 2"/>
    <property type="match status" value="1"/>
</dbReference>
<dbReference type="Pfam" id="PF00440">
    <property type="entry name" value="TetR_N"/>
    <property type="match status" value="1"/>
</dbReference>
<dbReference type="GO" id="GO:0003677">
    <property type="term" value="F:DNA binding"/>
    <property type="evidence" value="ECO:0007669"/>
    <property type="project" value="UniProtKB-UniRule"/>
</dbReference>
<proteinExistence type="predicted"/>
<gene>
    <name evidence="4" type="ORF">PUV54_02080</name>
</gene>
<dbReference type="InterPro" id="IPR050624">
    <property type="entry name" value="HTH-type_Tx_Regulator"/>
</dbReference>
<dbReference type="PRINTS" id="PR00455">
    <property type="entry name" value="HTHTETR"/>
</dbReference>
<reference evidence="4" key="1">
    <citation type="submission" date="2023-02" db="EMBL/GenBank/DDBJ databases">
        <title>Genome sequence of Hyphococcus flavus.</title>
        <authorList>
            <person name="Rong J.-C."/>
            <person name="Zhao Q."/>
            <person name="Yi M."/>
            <person name="Wu J.-Y."/>
        </authorList>
    </citation>
    <scope>NUCLEOTIDE SEQUENCE</scope>
    <source>
        <strain evidence="4">MCCC 1K03223</strain>
    </source>
</reference>
<sequence>MTKGAVDRRSARTRQSLHDALYSLILEKGYDGVSINDVCAAANISRSTFYAHYANKDDLKRSGLDKLRQTLAHQQCSDSPASKHDSLKFSLAMFEHARDHIGHYRALADDRSRDVVLGYLRGMLADLVRRELSFQSKDAAPDTVPPEFKVQFVVGAFMAVLVWWLDGGAELPPCEADAIFRRLAEKGLDKGC</sequence>
<keyword evidence="5" id="KW-1185">Reference proteome</keyword>
<evidence type="ECO:0000313" key="5">
    <source>
        <dbReference type="Proteomes" id="UP001214043"/>
    </source>
</evidence>
<dbReference type="EMBL" id="CP118166">
    <property type="protein sequence ID" value="WDI31977.1"/>
    <property type="molecule type" value="Genomic_DNA"/>
</dbReference>
<dbReference type="PROSITE" id="PS50977">
    <property type="entry name" value="HTH_TETR_2"/>
    <property type="match status" value="1"/>
</dbReference>
<dbReference type="Proteomes" id="UP001214043">
    <property type="component" value="Chromosome"/>
</dbReference>
<keyword evidence="1 2" id="KW-0238">DNA-binding</keyword>
<dbReference type="RefSeq" id="WP_274493861.1">
    <property type="nucleotide sequence ID" value="NZ_CP118166.1"/>
</dbReference>
<dbReference type="AlphaFoldDB" id="A0AAF0CHJ2"/>
<dbReference type="PANTHER" id="PTHR43479:SF7">
    <property type="entry name" value="TETR-FAMILY TRANSCRIPTIONAL REGULATOR"/>
    <property type="match status" value="1"/>
</dbReference>
<name>A0AAF0CHJ2_9PROT</name>
<dbReference type="InterPro" id="IPR001647">
    <property type="entry name" value="HTH_TetR"/>
</dbReference>